<keyword evidence="3" id="KW-1185">Reference proteome</keyword>
<feature type="transmembrane region" description="Helical" evidence="1">
    <location>
        <begin position="228"/>
        <end position="248"/>
    </location>
</feature>
<feature type="transmembrane region" description="Helical" evidence="1">
    <location>
        <begin position="105"/>
        <end position="127"/>
    </location>
</feature>
<dbReference type="PANTHER" id="PTHR33133:SF21">
    <property type="entry name" value="TRANSMEMBRANE PROTEIN"/>
    <property type="match status" value="1"/>
</dbReference>
<gene>
    <name evidence="2" type="ORF">ES288_A05G008200v1</name>
</gene>
<dbReference type="EMBL" id="CM017692">
    <property type="protein sequence ID" value="TYH14986.1"/>
    <property type="molecule type" value="Genomic_DNA"/>
</dbReference>
<feature type="transmembrane region" description="Helical" evidence="1">
    <location>
        <begin position="268"/>
        <end position="290"/>
    </location>
</feature>
<dbReference type="PANTHER" id="PTHR33133">
    <property type="entry name" value="OS08G0107100 PROTEIN-RELATED"/>
    <property type="match status" value="1"/>
</dbReference>
<feature type="transmembrane region" description="Helical" evidence="1">
    <location>
        <begin position="40"/>
        <end position="61"/>
    </location>
</feature>
<proteinExistence type="predicted"/>
<name>A0A5D2GCB5_GOSDA</name>
<organism evidence="2 3">
    <name type="scientific">Gossypium darwinii</name>
    <name type="common">Darwin's cotton</name>
    <name type="synonym">Gossypium barbadense var. darwinii</name>
    <dbReference type="NCBI Taxonomy" id="34276"/>
    <lineage>
        <taxon>Eukaryota</taxon>
        <taxon>Viridiplantae</taxon>
        <taxon>Streptophyta</taxon>
        <taxon>Embryophyta</taxon>
        <taxon>Tracheophyta</taxon>
        <taxon>Spermatophyta</taxon>
        <taxon>Magnoliopsida</taxon>
        <taxon>eudicotyledons</taxon>
        <taxon>Gunneridae</taxon>
        <taxon>Pentapetalae</taxon>
        <taxon>rosids</taxon>
        <taxon>malvids</taxon>
        <taxon>Malvales</taxon>
        <taxon>Malvaceae</taxon>
        <taxon>Malvoideae</taxon>
        <taxon>Gossypium</taxon>
    </lineage>
</organism>
<reference evidence="2 3" key="1">
    <citation type="submission" date="2019-06" db="EMBL/GenBank/DDBJ databases">
        <title>WGS assembly of Gossypium darwinii.</title>
        <authorList>
            <person name="Chen Z.J."/>
            <person name="Sreedasyam A."/>
            <person name="Ando A."/>
            <person name="Song Q."/>
            <person name="De L."/>
            <person name="Hulse-Kemp A."/>
            <person name="Ding M."/>
            <person name="Ye W."/>
            <person name="Kirkbride R."/>
            <person name="Jenkins J."/>
            <person name="Plott C."/>
            <person name="Lovell J."/>
            <person name="Lin Y.-M."/>
            <person name="Vaughn R."/>
            <person name="Liu B."/>
            <person name="Li W."/>
            <person name="Simpson S."/>
            <person name="Scheffler B."/>
            <person name="Saski C."/>
            <person name="Grover C."/>
            <person name="Hu G."/>
            <person name="Conover J."/>
            <person name="Carlson J."/>
            <person name="Shu S."/>
            <person name="Boston L."/>
            <person name="Williams M."/>
            <person name="Peterson D."/>
            <person name="Mcgee K."/>
            <person name="Jones D."/>
            <person name="Wendel J."/>
            <person name="Stelly D."/>
            <person name="Grimwood J."/>
            <person name="Schmutz J."/>
        </authorList>
    </citation>
    <scope>NUCLEOTIDE SEQUENCE [LARGE SCALE GENOMIC DNA]</scope>
    <source>
        <strain evidence="2">1808015.09</strain>
    </source>
</reference>
<dbReference type="AlphaFoldDB" id="A0A5D2GCB5"/>
<feature type="transmembrane region" description="Helical" evidence="1">
    <location>
        <begin position="179"/>
        <end position="207"/>
    </location>
</feature>
<keyword evidence="1" id="KW-0812">Transmembrane</keyword>
<evidence type="ECO:0008006" key="4">
    <source>
        <dbReference type="Google" id="ProtNLM"/>
    </source>
</evidence>
<dbReference type="Proteomes" id="UP000323506">
    <property type="component" value="Chromosome A05"/>
</dbReference>
<keyword evidence="1" id="KW-0472">Membrane</keyword>
<sequence length="339" mass="39140">MSDSLHHNQQRKPTLSSSSSSVFFKLFSDPIKIFFRNKHVLIPVLLFLTLPLSFLLFSLSLTSRPIKRHIFHLESVAFTSSTRVEADHILKESRYESLSLFRLKLLYFLPSSILSLLTFVATVHVTSHSHRPSFLTTADAFKRCWKRVLVTSACSYALLLLYVQLPQLFYAVFRNHPRISLPILLIGSGFEVYLMGVLGLGLVVSALEEKFGWDAFRVGSELMVGRRVCWWWVTCMLVAISGWIGNRFEKLTDGEDLVQWVVMGWETVGLWWFYGFLVIWSLMVTTVFYCDCKRNHAPNGSDEFFFLRARVGAGWMGKNPPHLVAIHRYIYMFNQYNAQ</sequence>
<evidence type="ECO:0000256" key="1">
    <source>
        <dbReference type="SAM" id="Phobius"/>
    </source>
</evidence>
<accession>A0A5D2GCB5</accession>
<keyword evidence="1" id="KW-1133">Transmembrane helix</keyword>
<feature type="transmembrane region" description="Helical" evidence="1">
    <location>
        <begin position="148"/>
        <end position="173"/>
    </location>
</feature>
<protein>
    <recommendedName>
        <fullName evidence="4">Transmembrane protein</fullName>
    </recommendedName>
</protein>
<evidence type="ECO:0000313" key="2">
    <source>
        <dbReference type="EMBL" id="TYH14986.1"/>
    </source>
</evidence>
<evidence type="ECO:0000313" key="3">
    <source>
        <dbReference type="Proteomes" id="UP000323506"/>
    </source>
</evidence>